<dbReference type="OrthoDB" id="4159632at2759"/>
<name>A0A0D1ZHL4_EXOME</name>
<sequence>MIKSVTSPIQYTPVIQNPLYRPFEGLDKKVQLKPLERLPCEAHLSWKFEADPFQQYILQAPSCLSSTTITATSATTSQGSVSVKSETPICDLLVARGILPNRPVRRVNHKETQDGQHSKSCSRNGIHRVIMQLRIEELVRKIAEQKATFPRPDEGRYLSYQDYKRIIDWVPPPPAGAALSNQDFGRNMA</sequence>
<dbReference type="EMBL" id="KN847522">
    <property type="protein sequence ID" value="KIV93314.1"/>
    <property type="molecule type" value="Genomic_DNA"/>
</dbReference>
<gene>
    <name evidence="1" type="ORF">PV10_04537</name>
</gene>
<dbReference type="AlphaFoldDB" id="A0A0D1ZHL4"/>
<keyword evidence="2" id="KW-1185">Reference proteome</keyword>
<dbReference type="VEuPathDB" id="FungiDB:PV10_04537"/>
<proteinExistence type="predicted"/>
<evidence type="ECO:0000313" key="1">
    <source>
        <dbReference type="EMBL" id="KIV93314.1"/>
    </source>
</evidence>
<organism evidence="1 2">
    <name type="scientific">Exophiala mesophila</name>
    <name type="common">Black yeast-like fungus</name>
    <dbReference type="NCBI Taxonomy" id="212818"/>
    <lineage>
        <taxon>Eukaryota</taxon>
        <taxon>Fungi</taxon>
        <taxon>Dikarya</taxon>
        <taxon>Ascomycota</taxon>
        <taxon>Pezizomycotina</taxon>
        <taxon>Eurotiomycetes</taxon>
        <taxon>Chaetothyriomycetidae</taxon>
        <taxon>Chaetothyriales</taxon>
        <taxon>Herpotrichiellaceae</taxon>
        <taxon>Exophiala</taxon>
    </lineage>
</organism>
<dbReference type="HOGENOM" id="CLU_1434452_0_0_1"/>
<evidence type="ECO:0000313" key="2">
    <source>
        <dbReference type="Proteomes" id="UP000054302"/>
    </source>
</evidence>
<protein>
    <submittedName>
        <fullName evidence="1">Uncharacterized protein</fullName>
    </submittedName>
</protein>
<dbReference type="Proteomes" id="UP000054302">
    <property type="component" value="Unassembled WGS sequence"/>
</dbReference>
<reference evidence="1 2" key="1">
    <citation type="submission" date="2015-01" db="EMBL/GenBank/DDBJ databases">
        <title>The Genome Sequence of Exophiala mesophila CBS40295.</title>
        <authorList>
            <consortium name="The Broad Institute Genomics Platform"/>
            <person name="Cuomo C."/>
            <person name="de Hoog S."/>
            <person name="Gorbushina A."/>
            <person name="Stielow B."/>
            <person name="Teixiera M."/>
            <person name="Abouelleil A."/>
            <person name="Chapman S.B."/>
            <person name="Priest M."/>
            <person name="Young S.K."/>
            <person name="Wortman J."/>
            <person name="Nusbaum C."/>
            <person name="Birren B."/>
        </authorList>
    </citation>
    <scope>NUCLEOTIDE SEQUENCE [LARGE SCALE GENOMIC DNA]</scope>
    <source>
        <strain evidence="1 2">CBS 40295</strain>
    </source>
</reference>
<dbReference type="GeneID" id="27322382"/>
<accession>A0A0D1ZHL4</accession>
<dbReference type="RefSeq" id="XP_016224888.1">
    <property type="nucleotide sequence ID" value="XM_016369100.1"/>
</dbReference>